<dbReference type="RefSeq" id="WP_106240210.1">
    <property type="nucleotide sequence ID" value="NZ_PVZC01000001.1"/>
</dbReference>
<evidence type="ECO:0000256" key="1">
    <source>
        <dbReference type="SAM" id="SignalP"/>
    </source>
</evidence>
<dbReference type="InterPro" id="IPR011047">
    <property type="entry name" value="Quinoprotein_ADH-like_sf"/>
</dbReference>
<evidence type="ECO:0000313" key="2">
    <source>
        <dbReference type="EMBL" id="PRY02507.1"/>
    </source>
</evidence>
<dbReference type="SUPFAM" id="SSF50998">
    <property type="entry name" value="Quinoprotein alcohol dehydrogenase-like"/>
    <property type="match status" value="1"/>
</dbReference>
<evidence type="ECO:0008006" key="4">
    <source>
        <dbReference type="Google" id="ProtNLM"/>
    </source>
</evidence>
<dbReference type="EMBL" id="PVZC01000001">
    <property type="protein sequence ID" value="PRY02507.1"/>
    <property type="molecule type" value="Genomic_DNA"/>
</dbReference>
<reference evidence="2 3" key="1">
    <citation type="submission" date="2018-03" db="EMBL/GenBank/DDBJ databases">
        <title>Genomic Encyclopedia of Archaeal and Bacterial Type Strains, Phase II (KMG-II): from individual species to whole genera.</title>
        <authorList>
            <person name="Goeker M."/>
        </authorList>
    </citation>
    <scope>NUCLEOTIDE SEQUENCE [LARGE SCALE GENOMIC DNA]</scope>
    <source>
        <strain evidence="2 3">DSM 45601</strain>
    </source>
</reference>
<protein>
    <recommendedName>
        <fullName evidence="4">ABC transporter</fullName>
    </recommendedName>
</protein>
<dbReference type="InterPro" id="IPR006311">
    <property type="entry name" value="TAT_signal"/>
</dbReference>
<keyword evidence="1" id="KW-0732">Signal</keyword>
<evidence type="ECO:0000313" key="3">
    <source>
        <dbReference type="Proteomes" id="UP000237846"/>
    </source>
</evidence>
<dbReference type="PROSITE" id="PS51318">
    <property type="entry name" value="TAT"/>
    <property type="match status" value="1"/>
</dbReference>
<feature type="signal peptide" evidence="1">
    <location>
        <begin position="1"/>
        <end position="29"/>
    </location>
</feature>
<organism evidence="2 3">
    <name type="scientific">Allonocardiopsis opalescens</name>
    <dbReference type="NCBI Taxonomy" id="1144618"/>
    <lineage>
        <taxon>Bacteria</taxon>
        <taxon>Bacillati</taxon>
        <taxon>Actinomycetota</taxon>
        <taxon>Actinomycetes</taxon>
        <taxon>Streptosporangiales</taxon>
        <taxon>Allonocardiopsis</taxon>
    </lineage>
</organism>
<dbReference type="Proteomes" id="UP000237846">
    <property type="component" value="Unassembled WGS sequence"/>
</dbReference>
<name>A0A2T0QEZ5_9ACTN</name>
<proteinExistence type="predicted"/>
<dbReference type="Gene3D" id="2.130.10.10">
    <property type="entry name" value="YVTN repeat-like/Quinoprotein amine dehydrogenase"/>
    <property type="match status" value="1"/>
</dbReference>
<accession>A0A2T0QEZ5</accession>
<dbReference type="AlphaFoldDB" id="A0A2T0QEZ5"/>
<sequence>MTRSTRRGTAFAATAVGTGLLLAGCGGQAAPAPAESAEVPHGYVEGAEETAEPQSRLVIADTGTGAVRVLDLITEEVVDAGTVEGVAGISGDGRFAYLTTADRGGAHIVDSGAWTVDHGDHSHYYRTDVAPVGAVTGEGPGAVATDSAVTAVGFGDGTVALLDRPALEDGSVTEAATIDAGTPAPAAVPFGQQVLVPGADGAVRVHGRDGAPVSELPEPCPEPRGHALTRHAAVFGCADGALVVGEDDGAFTAEKIRFADPVPDGERPETFTSRPASSTLVAPAGEDGIWVLDTEAGGWERFAADALVAVNAVGAGGPVLALTEDGVLRALDPETGEETARTELLAAPVEAGAGPAPVIQVDTSRAYVNDPASGTVYEIDYNDELRVARTFELEISPDLMVETGR</sequence>
<keyword evidence="3" id="KW-1185">Reference proteome</keyword>
<dbReference type="InterPro" id="IPR015943">
    <property type="entry name" value="WD40/YVTN_repeat-like_dom_sf"/>
</dbReference>
<feature type="chain" id="PRO_5015399146" description="ABC transporter" evidence="1">
    <location>
        <begin position="30"/>
        <end position="405"/>
    </location>
</feature>
<dbReference type="PROSITE" id="PS51257">
    <property type="entry name" value="PROKAR_LIPOPROTEIN"/>
    <property type="match status" value="1"/>
</dbReference>
<comment type="caution">
    <text evidence="2">The sequence shown here is derived from an EMBL/GenBank/DDBJ whole genome shotgun (WGS) entry which is preliminary data.</text>
</comment>
<dbReference type="OrthoDB" id="60524at2"/>
<gene>
    <name evidence="2" type="ORF">CLV72_1011109</name>
</gene>